<evidence type="ECO:0000259" key="3">
    <source>
        <dbReference type="Pfam" id="PF24535"/>
    </source>
</evidence>
<dbReference type="PROSITE" id="PS51257">
    <property type="entry name" value="PROKAR_LIPOPROTEIN"/>
    <property type="match status" value="1"/>
</dbReference>
<dbReference type="EMBL" id="QKXC01000012">
    <property type="protein sequence ID" value="RBR26667.1"/>
    <property type="molecule type" value="Genomic_DNA"/>
</dbReference>
<name>A0A366SBF0_9HYPO</name>
<dbReference type="AlphaFoldDB" id="A0A366SBF0"/>
<keyword evidence="5" id="KW-1185">Reference proteome</keyword>
<feature type="transmembrane region" description="Helical" evidence="2">
    <location>
        <begin position="85"/>
        <end position="103"/>
    </location>
</feature>
<dbReference type="Proteomes" id="UP000253153">
    <property type="component" value="Unassembled WGS sequence"/>
</dbReference>
<protein>
    <recommendedName>
        <fullName evidence="3">DUF7598 domain-containing protein</fullName>
    </recommendedName>
</protein>
<feature type="transmembrane region" description="Helical" evidence="2">
    <location>
        <begin position="123"/>
        <end position="145"/>
    </location>
</feature>
<organism evidence="4 5">
    <name type="scientific">Fusarium coffeatum</name>
    <dbReference type="NCBI Taxonomy" id="231269"/>
    <lineage>
        <taxon>Eukaryota</taxon>
        <taxon>Fungi</taxon>
        <taxon>Dikarya</taxon>
        <taxon>Ascomycota</taxon>
        <taxon>Pezizomycotina</taxon>
        <taxon>Sordariomycetes</taxon>
        <taxon>Hypocreomycetidae</taxon>
        <taxon>Hypocreales</taxon>
        <taxon>Nectriaceae</taxon>
        <taxon>Fusarium</taxon>
        <taxon>Fusarium incarnatum-equiseti species complex</taxon>
    </lineage>
</organism>
<feature type="region of interest" description="Disordered" evidence="1">
    <location>
        <begin position="201"/>
        <end position="286"/>
    </location>
</feature>
<dbReference type="OrthoDB" id="5327148at2759"/>
<feature type="transmembrane region" description="Helical" evidence="2">
    <location>
        <begin position="12"/>
        <end position="37"/>
    </location>
</feature>
<evidence type="ECO:0000256" key="2">
    <source>
        <dbReference type="SAM" id="Phobius"/>
    </source>
</evidence>
<keyword evidence="2" id="KW-0472">Membrane</keyword>
<evidence type="ECO:0000313" key="5">
    <source>
        <dbReference type="Proteomes" id="UP000253153"/>
    </source>
</evidence>
<evidence type="ECO:0000313" key="4">
    <source>
        <dbReference type="EMBL" id="RBR26667.1"/>
    </source>
</evidence>
<feature type="transmembrane region" description="Helical" evidence="2">
    <location>
        <begin position="43"/>
        <end position="65"/>
    </location>
</feature>
<dbReference type="InterPro" id="IPR056019">
    <property type="entry name" value="DUF7598"/>
</dbReference>
<dbReference type="Pfam" id="PF24535">
    <property type="entry name" value="DUF7598"/>
    <property type="match status" value="1"/>
</dbReference>
<feature type="compositionally biased region" description="Basic and acidic residues" evidence="1">
    <location>
        <begin position="224"/>
        <end position="262"/>
    </location>
</feature>
<keyword evidence="2" id="KW-1133">Transmembrane helix</keyword>
<sequence>MFGENIRGPGMIVLQVIRVLTIISLITAAAACWILVIKINRSAGWFFFEAMSLVLTSSATIFLIISELPFCKGYFQKNWPVFSDAHGLTWLGAGLLLIGSNILGKLNSPYNRDDKIGLPFWRLILAAGILTLTSGVLNIICSIIFRDRDINARMIRADGSLARSRDDSNSFGKAQSNYTASFNDEQPKKKFMSFFWKKDDSKSGSLRRNISQPISRPHISHPMANDHDVERNAPANYHHERDDDSEMDRRSPIVPEVRRPDTALHPMNMRRAPSPSMYSEARMSRF</sequence>
<comment type="caution">
    <text evidence="4">The sequence shown here is derived from an EMBL/GenBank/DDBJ whole genome shotgun (WGS) entry which is preliminary data.</text>
</comment>
<feature type="compositionally biased region" description="Polar residues" evidence="1">
    <location>
        <begin position="203"/>
        <end position="214"/>
    </location>
</feature>
<feature type="domain" description="DUF7598" evidence="3">
    <location>
        <begin position="10"/>
        <end position="144"/>
    </location>
</feature>
<accession>A0A366SBF0</accession>
<dbReference type="GeneID" id="41989974"/>
<proteinExistence type="predicted"/>
<dbReference type="RefSeq" id="XP_031021258.1">
    <property type="nucleotide sequence ID" value="XM_031154678.1"/>
</dbReference>
<reference evidence="4 5" key="1">
    <citation type="submission" date="2018-06" db="EMBL/GenBank/DDBJ databases">
        <title>Fusarium incarnatum-equiseti species complex species 28.</title>
        <authorList>
            <person name="Gardiner D.M."/>
        </authorList>
    </citation>
    <scope>NUCLEOTIDE SEQUENCE [LARGE SCALE GENOMIC DNA]</scope>
    <source>
        <strain evidence="4 5">FIESC_28</strain>
    </source>
</reference>
<keyword evidence="2" id="KW-0812">Transmembrane</keyword>
<evidence type="ECO:0000256" key="1">
    <source>
        <dbReference type="SAM" id="MobiDB-lite"/>
    </source>
</evidence>
<gene>
    <name evidence="4" type="ORF">FIESC28_00527</name>
</gene>